<protein>
    <recommendedName>
        <fullName evidence="10">E3 ubiquitin-protein ligase RNF181</fullName>
        <ecNumber evidence="3">2.3.2.27</ecNumber>
    </recommendedName>
    <alternativeName>
        <fullName evidence="11">RING finger protein 181</fullName>
    </alternativeName>
</protein>
<evidence type="ECO:0000256" key="14">
    <source>
        <dbReference type="SAM" id="MobiDB-lite"/>
    </source>
</evidence>
<gene>
    <name evidence="16" type="ORF">CLODIP_2_CD08161</name>
</gene>
<organism evidence="16 17">
    <name type="scientific">Cloeon dipterum</name>
    <dbReference type="NCBI Taxonomy" id="197152"/>
    <lineage>
        <taxon>Eukaryota</taxon>
        <taxon>Metazoa</taxon>
        <taxon>Ecdysozoa</taxon>
        <taxon>Arthropoda</taxon>
        <taxon>Hexapoda</taxon>
        <taxon>Insecta</taxon>
        <taxon>Pterygota</taxon>
        <taxon>Palaeoptera</taxon>
        <taxon>Ephemeroptera</taxon>
        <taxon>Pisciforma</taxon>
        <taxon>Baetidae</taxon>
        <taxon>Cloeon</taxon>
    </lineage>
</organism>
<dbReference type="SUPFAM" id="SSF57850">
    <property type="entry name" value="RING/U-box"/>
    <property type="match status" value="1"/>
</dbReference>
<evidence type="ECO:0000259" key="15">
    <source>
        <dbReference type="PROSITE" id="PS50089"/>
    </source>
</evidence>
<evidence type="ECO:0000256" key="10">
    <source>
        <dbReference type="ARBA" id="ARBA00039317"/>
    </source>
</evidence>
<comment type="function">
    <text evidence="12">E3 ubiquitin-protein ligase which accepts ubiquitin from an E2 ubiquitin-conjugating enzyme in the form of a thioester and then directly transfers the ubiquitin to targeted substrates. Catalyzes monoubiquitination of 26S proteasome subunit PSMC2/RPT1.</text>
</comment>
<comment type="similarity">
    <text evidence="9">Belongs to the RNF181 family.</text>
</comment>
<evidence type="ECO:0000256" key="3">
    <source>
        <dbReference type="ARBA" id="ARBA00012483"/>
    </source>
</evidence>
<accession>A0A8S1CYW3</accession>
<dbReference type="Pfam" id="PF13639">
    <property type="entry name" value="zf-RING_2"/>
    <property type="match status" value="1"/>
</dbReference>
<evidence type="ECO:0000256" key="11">
    <source>
        <dbReference type="ARBA" id="ARBA00041674"/>
    </source>
</evidence>
<comment type="caution">
    <text evidence="16">The sequence shown here is derived from an EMBL/GenBank/DDBJ whole genome shotgun (WGS) entry which is preliminary data.</text>
</comment>
<keyword evidence="6 13" id="KW-0863">Zinc-finger</keyword>
<feature type="compositionally biased region" description="Polar residues" evidence="14">
    <location>
        <begin position="141"/>
        <end position="151"/>
    </location>
</feature>
<dbReference type="PROSITE" id="PS50089">
    <property type="entry name" value="ZF_RING_2"/>
    <property type="match status" value="1"/>
</dbReference>
<dbReference type="EC" id="2.3.2.27" evidence="3"/>
<keyword evidence="4" id="KW-0808">Transferase</keyword>
<dbReference type="SMART" id="SM00184">
    <property type="entry name" value="RING"/>
    <property type="match status" value="1"/>
</dbReference>
<feature type="region of interest" description="Disordered" evidence="14">
    <location>
        <begin position="132"/>
        <end position="151"/>
    </location>
</feature>
<comment type="catalytic activity">
    <reaction evidence="1">
        <text>S-ubiquitinyl-[E2 ubiquitin-conjugating enzyme]-L-cysteine + [acceptor protein]-L-lysine = [E2 ubiquitin-conjugating enzyme]-L-cysteine + N(6)-ubiquitinyl-[acceptor protein]-L-lysine.</text>
        <dbReference type="EC" id="2.3.2.27"/>
    </reaction>
</comment>
<dbReference type="Gene3D" id="3.30.40.10">
    <property type="entry name" value="Zinc/RING finger domain, C3HC4 (zinc finger)"/>
    <property type="match status" value="1"/>
</dbReference>
<keyword evidence="8" id="KW-0862">Zinc</keyword>
<evidence type="ECO:0000256" key="2">
    <source>
        <dbReference type="ARBA" id="ARBA00004906"/>
    </source>
</evidence>
<dbReference type="InterPro" id="IPR013083">
    <property type="entry name" value="Znf_RING/FYVE/PHD"/>
</dbReference>
<dbReference type="GO" id="GO:0005737">
    <property type="term" value="C:cytoplasm"/>
    <property type="evidence" value="ECO:0007669"/>
    <property type="project" value="TreeGrafter"/>
</dbReference>
<evidence type="ECO:0000313" key="16">
    <source>
        <dbReference type="EMBL" id="CAB3370550.1"/>
    </source>
</evidence>
<sequence>MADYFSELGFRPLAEGEVPDHGAHLLRLLRDSGNFDLLQMFVELRGEGGSSAPAASKAAVQALPLVQPLENENCAVCLKNYDEESQCRMMPCKHKFHQECIFTWLKQTNSCPICRKELPTDDLDYEAIRKHKERESERNQQLESLHNSMFS</sequence>
<name>A0A8S1CYW3_9INSE</name>
<evidence type="ECO:0000256" key="9">
    <source>
        <dbReference type="ARBA" id="ARBA00038197"/>
    </source>
</evidence>
<evidence type="ECO:0000256" key="8">
    <source>
        <dbReference type="ARBA" id="ARBA00022833"/>
    </source>
</evidence>
<dbReference type="GO" id="GO:0061630">
    <property type="term" value="F:ubiquitin protein ligase activity"/>
    <property type="evidence" value="ECO:0007669"/>
    <property type="project" value="UniProtKB-EC"/>
</dbReference>
<dbReference type="AlphaFoldDB" id="A0A8S1CYW3"/>
<dbReference type="EMBL" id="CADEPI010000053">
    <property type="protein sequence ID" value="CAB3370550.1"/>
    <property type="molecule type" value="Genomic_DNA"/>
</dbReference>
<dbReference type="PANTHER" id="PTHR15710">
    <property type="entry name" value="E3 UBIQUITIN-PROTEIN LIGASE PRAJA"/>
    <property type="match status" value="1"/>
</dbReference>
<reference evidence="16 17" key="1">
    <citation type="submission" date="2020-04" db="EMBL/GenBank/DDBJ databases">
        <authorList>
            <person name="Alioto T."/>
            <person name="Alioto T."/>
            <person name="Gomez Garrido J."/>
        </authorList>
    </citation>
    <scope>NUCLEOTIDE SEQUENCE [LARGE SCALE GENOMIC DNA]</scope>
</reference>
<dbReference type="PANTHER" id="PTHR15710:SF160">
    <property type="entry name" value="E3 UBIQUITIN-PROTEIN LIGASE RNF181"/>
    <property type="match status" value="1"/>
</dbReference>
<dbReference type="Proteomes" id="UP000494165">
    <property type="component" value="Unassembled WGS sequence"/>
</dbReference>
<dbReference type="GO" id="GO:0016567">
    <property type="term" value="P:protein ubiquitination"/>
    <property type="evidence" value="ECO:0007669"/>
    <property type="project" value="TreeGrafter"/>
</dbReference>
<dbReference type="InterPro" id="IPR001841">
    <property type="entry name" value="Znf_RING"/>
</dbReference>
<dbReference type="FunFam" id="3.30.40.10:FF:000127">
    <property type="entry name" value="E3 ubiquitin-protein ligase RNF181"/>
    <property type="match status" value="1"/>
</dbReference>
<evidence type="ECO:0000256" key="6">
    <source>
        <dbReference type="ARBA" id="ARBA00022771"/>
    </source>
</evidence>
<evidence type="ECO:0000256" key="12">
    <source>
        <dbReference type="ARBA" id="ARBA00045940"/>
    </source>
</evidence>
<keyword evidence="7" id="KW-0833">Ubl conjugation pathway</keyword>
<evidence type="ECO:0000256" key="7">
    <source>
        <dbReference type="ARBA" id="ARBA00022786"/>
    </source>
</evidence>
<evidence type="ECO:0000256" key="5">
    <source>
        <dbReference type="ARBA" id="ARBA00022723"/>
    </source>
</evidence>
<dbReference type="OrthoDB" id="21204at2759"/>
<keyword evidence="17" id="KW-1185">Reference proteome</keyword>
<evidence type="ECO:0000256" key="4">
    <source>
        <dbReference type="ARBA" id="ARBA00022679"/>
    </source>
</evidence>
<evidence type="ECO:0000313" key="17">
    <source>
        <dbReference type="Proteomes" id="UP000494165"/>
    </source>
</evidence>
<proteinExistence type="inferred from homology"/>
<evidence type="ECO:0000256" key="1">
    <source>
        <dbReference type="ARBA" id="ARBA00000900"/>
    </source>
</evidence>
<comment type="pathway">
    <text evidence="2">Protein modification; protein ubiquitination.</text>
</comment>
<evidence type="ECO:0000256" key="13">
    <source>
        <dbReference type="PROSITE-ProRule" id="PRU00175"/>
    </source>
</evidence>
<dbReference type="GO" id="GO:0008270">
    <property type="term" value="F:zinc ion binding"/>
    <property type="evidence" value="ECO:0007669"/>
    <property type="project" value="UniProtKB-KW"/>
</dbReference>
<feature type="domain" description="RING-type" evidence="15">
    <location>
        <begin position="74"/>
        <end position="115"/>
    </location>
</feature>
<keyword evidence="5" id="KW-0479">Metal-binding</keyword>